<keyword evidence="3" id="KW-1185">Reference proteome</keyword>
<dbReference type="Proteomes" id="UP000053259">
    <property type="component" value="Unassembled WGS sequence"/>
</dbReference>
<keyword evidence="1" id="KW-1133">Transmembrane helix</keyword>
<dbReference type="HOGENOM" id="CLU_1846664_0_0_1"/>
<protein>
    <submittedName>
        <fullName evidence="2">Uncharacterized protein</fullName>
    </submittedName>
</protein>
<dbReference type="InParanoid" id="A0A0D1YV02"/>
<keyword evidence="1" id="KW-0812">Transmembrane</keyword>
<accession>A0A0D1YV02</accession>
<gene>
    <name evidence="2" type="ORF">PV09_04732</name>
</gene>
<dbReference type="AlphaFoldDB" id="A0A0D1YV02"/>
<organism evidence="2 3">
    <name type="scientific">Verruconis gallopava</name>
    <dbReference type="NCBI Taxonomy" id="253628"/>
    <lineage>
        <taxon>Eukaryota</taxon>
        <taxon>Fungi</taxon>
        <taxon>Dikarya</taxon>
        <taxon>Ascomycota</taxon>
        <taxon>Pezizomycotina</taxon>
        <taxon>Dothideomycetes</taxon>
        <taxon>Pleosporomycetidae</taxon>
        <taxon>Venturiales</taxon>
        <taxon>Sympoventuriaceae</taxon>
        <taxon>Verruconis</taxon>
    </lineage>
</organism>
<feature type="transmembrane region" description="Helical" evidence="1">
    <location>
        <begin position="16"/>
        <end position="34"/>
    </location>
</feature>
<dbReference type="GeneID" id="27312705"/>
<proteinExistence type="predicted"/>
<evidence type="ECO:0000313" key="2">
    <source>
        <dbReference type="EMBL" id="KIW04472.1"/>
    </source>
</evidence>
<feature type="transmembrane region" description="Helical" evidence="1">
    <location>
        <begin position="54"/>
        <end position="74"/>
    </location>
</feature>
<sequence>MFIESGVSGVGPMEQIFALVTVIVVVIVVGLLLVDTTGMFIESGVSGVGPMEQIFALVTVIVVVIVVGLLLVIAEMTGLAVTVETEVAVEIEVTVETEVTVTVVAAEVADRLLDVVVQGPRVNVLLSAIKPFASKSLKK</sequence>
<reference evidence="2 3" key="1">
    <citation type="submission" date="2015-01" db="EMBL/GenBank/DDBJ databases">
        <title>The Genome Sequence of Ochroconis gallopava CBS43764.</title>
        <authorList>
            <consortium name="The Broad Institute Genomics Platform"/>
            <person name="Cuomo C."/>
            <person name="de Hoog S."/>
            <person name="Gorbushina A."/>
            <person name="Stielow B."/>
            <person name="Teixiera M."/>
            <person name="Abouelleil A."/>
            <person name="Chapman S.B."/>
            <person name="Priest M."/>
            <person name="Young S.K."/>
            <person name="Wortman J."/>
            <person name="Nusbaum C."/>
            <person name="Birren B."/>
        </authorList>
    </citation>
    <scope>NUCLEOTIDE SEQUENCE [LARGE SCALE GENOMIC DNA]</scope>
    <source>
        <strain evidence="2 3">CBS 43764</strain>
    </source>
</reference>
<name>A0A0D1YV02_9PEZI</name>
<dbReference type="VEuPathDB" id="FungiDB:PV09_04732"/>
<evidence type="ECO:0000313" key="3">
    <source>
        <dbReference type="Proteomes" id="UP000053259"/>
    </source>
</evidence>
<dbReference type="RefSeq" id="XP_016214341.1">
    <property type="nucleotide sequence ID" value="XM_016358139.1"/>
</dbReference>
<keyword evidence="1" id="KW-0472">Membrane</keyword>
<dbReference type="EMBL" id="KN847541">
    <property type="protein sequence ID" value="KIW04472.1"/>
    <property type="molecule type" value="Genomic_DNA"/>
</dbReference>
<evidence type="ECO:0000256" key="1">
    <source>
        <dbReference type="SAM" id="Phobius"/>
    </source>
</evidence>